<evidence type="ECO:0000313" key="1">
    <source>
        <dbReference type="EMBL" id="XBU16444.1"/>
    </source>
</evidence>
<organism evidence="1">
    <name type="scientific">Acinetobacter sp. A1-4-2</name>
    <dbReference type="NCBI Taxonomy" id="3156489"/>
    <lineage>
        <taxon>Bacteria</taxon>
        <taxon>Pseudomonadati</taxon>
        <taxon>Pseudomonadota</taxon>
        <taxon>Gammaproteobacteria</taxon>
        <taxon>Moraxellales</taxon>
        <taxon>Moraxellaceae</taxon>
        <taxon>Acinetobacter</taxon>
    </lineage>
</organism>
<dbReference type="RefSeq" id="WP_349929105.1">
    <property type="nucleotide sequence ID" value="NZ_CP157981.1"/>
</dbReference>
<sequence>MLGRLLGLSAILLQIAVFLQPLLPEKHSVFSVCKTVAVALDLQVNSTHKTLNFPTSHPHVHHTSAADQNDVQVVTDVQDQHAPHQQQNDSHTTHDCQFCLVHSYTLPLLDTKLRPVLVKTQTLLLFFSASVPHVLTPPAPWFLIPQGRAPPLTLTH</sequence>
<dbReference type="EMBL" id="CP157981">
    <property type="protein sequence ID" value="XBU16444.1"/>
    <property type="molecule type" value="Genomic_DNA"/>
</dbReference>
<gene>
    <name evidence="1" type="ORF">ABJ384_04525</name>
</gene>
<name>A0AAU7SZX0_9GAMM</name>
<accession>A0AAU7SZX0</accession>
<dbReference type="AlphaFoldDB" id="A0AAU7SZX0"/>
<protein>
    <submittedName>
        <fullName evidence="1">DUF2946 domain-containing protein</fullName>
    </submittedName>
</protein>
<reference evidence="1" key="1">
    <citation type="submission" date="2024-06" db="EMBL/GenBank/DDBJ databases">
        <authorList>
            <person name="Song Z."/>
        </authorList>
    </citation>
    <scope>NUCLEOTIDE SEQUENCE</scope>
    <source>
        <strain evidence="1">A1-4-2</strain>
    </source>
</reference>
<proteinExistence type="predicted"/>